<keyword evidence="4" id="KW-1185">Reference proteome</keyword>
<feature type="compositionally biased region" description="Acidic residues" evidence="1">
    <location>
        <begin position="278"/>
        <end position="288"/>
    </location>
</feature>
<proteinExistence type="predicted"/>
<feature type="compositionally biased region" description="Acidic residues" evidence="1">
    <location>
        <begin position="247"/>
        <end position="256"/>
    </location>
</feature>
<feature type="compositionally biased region" description="Acidic residues" evidence="1">
    <location>
        <begin position="365"/>
        <end position="380"/>
    </location>
</feature>
<feature type="compositionally biased region" description="Low complexity" evidence="1">
    <location>
        <begin position="319"/>
        <end position="331"/>
    </location>
</feature>
<feature type="compositionally biased region" description="Polar residues" evidence="1">
    <location>
        <begin position="73"/>
        <end position="92"/>
    </location>
</feature>
<sequence>MAPVDRQERRQQRMRGAGASTVLENFGFNFANLAPKTPAAQSSLPPQRSRRTPTPVQKTLRGSNNSTKRHRSASVQRSNSAKPHITPSQRTVTPKLGKRKRGSSRVEPSADDGEPDDLSPDRDDEVHSVEKSRRVVGTVSPIREELDDQPDELSFLEEGASSVRKPGAEAMNTPLVAAAKRVSTGGAREKTPIADRVSNMIVTSTVDYSRRSKSTEPITPGLLPNGRPRLSSASYFGPEFHTPGAANDEEESEDELSPPVNTATPRVMVPKKLAPSVVEDEDDQEMDELSSPPQPASSAKSAQVSSVSAKAKKQPQPRKPATQPTTTPLPARAERPRQIVMDEEDEVQTTPAAAKTRRKKTSLDAPDDAEDADAPDEISPEAERTRQRPPKIVRKEKEVVDVSSGEESDNYEPEVEDISRTRDAQPAPKPKPAKPASGEPPRKRQKFGGPKQAISVMRIKGSTVRGITVADTTRTILEQNIDHRINRMAEKLQSAQHSSRRKQIRAQVNLALSFRESLNEKLLDLQDANDTLSAGFKKRRMLKNGNIERRKEILALQNTRQEIALEMDDEQALFDAEKEKIEARNKLSTNMFDIQAAIQSGRERARQQGREDEGPEMPLSMLLDSVGRDVGSVGGGLLAGLREFNSGLERAAGWLEGRA</sequence>
<feature type="compositionally biased region" description="Low complexity" evidence="1">
    <location>
        <begin position="296"/>
        <end position="309"/>
    </location>
</feature>
<dbReference type="AlphaFoldDB" id="A0A6G1ITM2"/>
<gene>
    <name evidence="3" type="ORF">K458DRAFT_433770</name>
</gene>
<reference evidence="3" key="1">
    <citation type="journal article" date="2020" name="Stud. Mycol.">
        <title>101 Dothideomycetes genomes: a test case for predicting lifestyles and emergence of pathogens.</title>
        <authorList>
            <person name="Haridas S."/>
            <person name="Albert R."/>
            <person name="Binder M."/>
            <person name="Bloem J."/>
            <person name="Labutti K."/>
            <person name="Salamov A."/>
            <person name="Andreopoulos B."/>
            <person name="Baker S."/>
            <person name="Barry K."/>
            <person name="Bills G."/>
            <person name="Bluhm B."/>
            <person name="Cannon C."/>
            <person name="Castanera R."/>
            <person name="Culley D."/>
            <person name="Daum C."/>
            <person name="Ezra D."/>
            <person name="Gonzalez J."/>
            <person name="Henrissat B."/>
            <person name="Kuo A."/>
            <person name="Liang C."/>
            <person name="Lipzen A."/>
            <person name="Lutzoni F."/>
            <person name="Magnuson J."/>
            <person name="Mondo S."/>
            <person name="Nolan M."/>
            <person name="Ohm R."/>
            <person name="Pangilinan J."/>
            <person name="Park H.-J."/>
            <person name="Ramirez L."/>
            <person name="Alfaro M."/>
            <person name="Sun H."/>
            <person name="Tritt A."/>
            <person name="Yoshinaga Y."/>
            <person name="Zwiers L.-H."/>
            <person name="Turgeon B."/>
            <person name="Goodwin S."/>
            <person name="Spatafora J."/>
            <person name="Crous P."/>
            <person name="Grigoriev I."/>
        </authorList>
    </citation>
    <scope>NUCLEOTIDE SEQUENCE</scope>
    <source>
        <strain evidence="3">CBS 122367</strain>
    </source>
</reference>
<feature type="compositionally biased region" description="Polar residues" evidence="1">
    <location>
        <begin position="39"/>
        <end position="66"/>
    </location>
</feature>
<feature type="compositionally biased region" description="Acidic residues" evidence="1">
    <location>
        <begin position="404"/>
        <end position="416"/>
    </location>
</feature>
<evidence type="ECO:0000256" key="1">
    <source>
        <dbReference type="SAM" id="MobiDB-lite"/>
    </source>
</evidence>
<feature type="region of interest" description="Disordered" evidence="1">
    <location>
        <begin position="34"/>
        <end position="152"/>
    </location>
</feature>
<accession>A0A6G1ITM2</accession>
<dbReference type="InterPro" id="IPR048743">
    <property type="entry name" value="AME1"/>
</dbReference>
<protein>
    <recommendedName>
        <fullName evidence="2">Inner kinetochore subunit AME1 domain-containing protein</fullName>
    </recommendedName>
</protein>
<dbReference type="Pfam" id="PF20994">
    <property type="entry name" value="CENPU"/>
    <property type="match status" value="1"/>
</dbReference>
<feature type="compositionally biased region" description="Acidic residues" evidence="1">
    <location>
        <begin position="109"/>
        <end position="118"/>
    </location>
</feature>
<feature type="compositionally biased region" description="Basic and acidic residues" evidence="1">
    <location>
        <begin position="119"/>
        <end position="133"/>
    </location>
</feature>
<name>A0A6G1ITM2_9PLEO</name>
<evidence type="ECO:0000259" key="2">
    <source>
        <dbReference type="Pfam" id="PF20994"/>
    </source>
</evidence>
<feature type="region of interest" description="Disordered" evidence="1">
    <location>
        <begin position="208"/>
        <end position="452"/>
    </location>
</feature>
<evidence type="ECO:0000313" key="3">
    <source>
        <dbReference type="EMBL" id="KAF2681291.1"/>
    </source>
</evidence>
<dbReference type="OrthoDB" id="5377952at2759"/>
<feature type="domain" description="Inner kinetochore subunit AME1" evidence="2">
    <location>
        <begin position="463"/>
        <end position="650"/>
    </location>
</feature>
<dbReference type="EMBL" id="MU005592">
    <property type="protein sequence ID" value="KAF2681291.1"/>
    <property type="molecule type" value="Genomic_DNA"/>
</dbReference>
<evidence type="ECO:0000313" key="4">
    <source>
        <dbReference type="Proteomes" id="UP000799291"/>
    </source>
</evidence>
<organism evidence="3 4">
    <name type="scientific">Lentithecium fluviatile CBS 122367</name>
    <dbReference type="NCBI Taxonomy" id="1168545"/>
    <lineage>
        <taxon>Eukaryota</taxon>
        <taxon>Fungi</taxon>
        <taxon>Dikarya</taxon>
        <taxon>Ascomycota</taxon>
        <taxon>Pezizomycotina</taxon>
        <taxon>Dothideomycetes</taxon>
        <taxon>Pleosporomycetidae</taxon>
        <taxon>Pleosporales</taxon>
        <taxon>Massarineae</taxon>
        <taxon>Lentitheciaceae</taxon>
        <taxon>Lentithecium</taxon>
    </lineage>
</organism>
<dbReference type="Proteomes" id="UP000799291">
    <property type="component" value="Unassembled WGS sequence"/>
</dbReference>